<reference evidence="4" key="1">
    <citation type="submission" date="2023-05" db="EMBL/GenBank/DDBJ databases">
        <title>Genome and transcriptome analyses reveal genes involved in the formation of fine ridges on petal epidermal cells in Hibiscus trionum.</title>
        <authorList>
            <person name="Koshimizu S."/>
            <person name="Masuda S."/>
            <person name="Ishii T."/>
            <person name="Shirasu K."/>
            <person name="Hoshino A."/>
            <person name="Arita M."/>
        </authorList>
    </citation>
    <scope>NUCLEOTIDE SEQUENCE</scope>
    <source>
        <strain evidence="4">Hamamatsu line</strain>
    </source>
</reference>
<proteinExistence type="predicted"/>
<feature type="domain" description="RRM" evidence="3">
    <location>
        <begin position="20"/>
        <end position="97"/>
    </location>
</feature>
<dbReference type="InterPro" id="IPR035979">
    <property type="entry name" value="RBD_domain_sf"/>
</dbReference>
<dbReference type="Gene3D" id="3.30.70.330">
    <property type="match status" value="1"/>
</dbReference>
<dbReference type="CDD" id="cd00590">
    <property type="entry name" value="RRM_SF"/>
    <property type="match status" value="1"/>
</dbReference>
<dbReference type="PANTHER" id="PTHR34427">
    <property type="entry name" value="DUF4283 DOMAIN PROTEIN"/>
    <property type="match status" value="1"/>
</dbReference>
<evidence type="ECO:0000256" key="2">
    <source>
        <dbReference type="SAM" id="MobiDB-lite"/>
    </source>
</evidence>
<dbReference type="PANTHER" id="PTHR34427:SF5">
    <property type="entry name" value="DUF4283 DOMAIN-CONTAINING PROTEIN"/>
    <property type="match status" value="1"/>
</dbReference>
<evidence type="ECO:0000313" key="4">
    <source>
        <dbReference type="EMBL" id="GMI91847.1"/>
    </source>
</evidence>
<evidence type="ECO:0000256" key="1">
    <source>
        <dbReference type="PROSITE-ProRule" id="PRU00176"/>
    </source>
</evidence>
<feature type="compositionally biased region" description="Basic and acidic residues" evidence="2">
    <location>
        <begin position="350"/>
        <end position="374"/>
    </location>
</feature>
<feature type="region of interest" description="Disordered" evidence="2">
    <location>
        <begin position="334"/>
        <end position="412"/>
    </location>
</feature>
<evidence type="ECO:0000259" key="3">
    <source>
        <dbReference type="PROSITE" id="PS50102"/>
    </source>
</evidence>
<feature type="compositionally biased region" description="Polar residues" evidence="2">
    <location>
        <begin position="400"/>
        <end position="412"/>
    </location>
</feature>
<evidence type="ECO:0000313" key="5">
    <source>
        <dbReference type="Proteomes" id="UP001165190"/>
    </source>
</evidence>
<dbReference type="InterPro" id="IPR000504">
    <property type="entry name" value="RRM_dom"/>
</dbReference>
<dbReference type="Pfam" id="PF00076">
    <property type="entry name" value="RRM_1"/>
    <property type="match status" value="1"/>
</dbReference>
<dbReference type="EMBL" id="BSYR01000024">
    <property type="protein sequence ID" value="GMI91847.1"/>
    <property type="molecule type" value="Genomic_DNA"/>
</dbReference>
<accession>A0A9W7M6I4</accession>
<sequence>MSGGAVGTSDRIRVLRNQGFILFIRNLSEQIHWQGLGQVFDRHRQVLDVFIPAKRLRSGERFGFVRMRTRTEAQRVRDRLDGGWIYGAKMSVMFAQADTQRSRDIKDSTKSEIKGGTLANSGGVKLIVGKRSSINVSTSSSQRLDRERQGRGIIQSRVINGEVDIDKWNTLQHCAVGWSKQQKGLASIAKELHYEGIRDMTIMRLAGSRILLLFQNKEIRKSLVQSGILLKWFSRVQNWVPEIERGSRRAWISIRGIPIHAWSKVSFQRVGELWGQIIKYEASITDPHSCERGELLIETEQLEWIEEYIDFKVGKESYKVRIVEFEPMNEESTCPCCKEMSESSEIGESDADKKELEQREGLTRDNEYCDHDDQGNGNNKGGKVVDPICDQDKRHGTAGTHGSDSIGAQHSTSRGWISDADVGVVNREADCVGEKEMHNTNACLFNCPIQDVTGGEWGNMHWVEVEVVADGGNFQDLKTQEIAFERESKTKGDIDGKLLSGKSKPIRYNLIPNQIAEQTVGSEALQEAQATVNLCKLLGASTIGNEEGVVRDIAEALNRQALGL</sequence>
<dbReference type="OrthoDB" id="999103at2759"/>
<dbReference type="GO" id="GO:0003723">
    <property type="term" value="F:RNA binding"/>
    <property type="evidence" value="ECO:0007669"/>
    <property type="project" value="UniProtKB-UniRule"/>
</dbReference>
<dbReference type="InterPro" id="IPR012677">
    <property type="entry name" value="Nucleotide-bd_a/b_plait_sf"/>
</dbReference>
<keyword evidence="1" id="KW-0694">RNA-binding</keyword>
<gene>
    <name evidence="4" type="ORF">HRI_002854000</name>
</gene>
<protein>
    <recommendedName>
        <fullName evidence="3">RRM domain-containing protein</fullName>
    </recommendedName>
</protein>
<name>A0A9W7M6I4_HIBTR</name>
<dbReference type="AlphaFoldDB" id="A0A9W7M6I4"/>
<organism evidence="4 5">
    <name type="scientific">Hibiscus trionum</name>
    <name type="common">Flower of an hour</name>
    <dbReference type="NCBI Taxonomy" id="183268"/>
    <lineage>
        <taxon>Eukaryota</taxon>
        <taxon>Viridiplantae</taxon>
        <taxon>Streptophyta</taxon>
        <taxon>Embryophyta</taxon>
        <taxon>Tracheophyta</taxon>
        <taxon>Spermatophyta</taxon>
        <taxon>Magnoliopsida</taxon>
        <taxon>eudicotyledons</taxon>
        <taxon>Gunneridae</taxon>
        <taxon>Pentapetalae</taxon>
        <taxon>rosids</taxon>
        <taxon>malvids</taxon>
        <taxon>Malvales</taxon>
        <taxon>Malvaceae</taxon>
        <taxon>Malvoideae</taxon>
        <taxon>Hibiscus</taxon>
    </lineage>
</organism>
<dbReference type="Proteomes" id="UP001165190">
    <property type="component" value="Unassembled WGS sequence"/>
</dbReference>
<dbReference type="PROSITE" id="PS50102">
    <property type="entry name" value="RRM"/>
    <property type="match status" value="1"/>
</dbReference>
<dbReference type="SUPFAM" id="SSF54928">
    <property type="entry name" value="RNA-binding domain, RBD"/>
    <property type="match status" value="1"/>
</dbReference>
<keyword evidence="5" id="KW-1185">Reference proteome</keyword>
<dbReference type="SMART" id="SM00360">
    <property type="entry name" value="RRM"/>
    <property type="match status" value="1"/>
</dbReference>
<comment type="caution">
    <text evidence="4">The sequence shown here is derived from an EMBL/GenBank/DDBJ whole genome shotgun (WGS) entry which is preliminary data.</text>
</comment>